<keyword evidence="6" id="KW-1185">Reference proteome</keyword>
<dbReference type="GO" id="GO:0003677">
    <property type="term" value="F:DNA binding"/>
    <property type="evidence" value="ECO:0007669"/>
    <property type="project" value="UniProtKB-KW"/>
</dbReference>
<evidence type="ECO:0000256" key="3">
    <source>
        <dbReference type="ARBA" id="ARBA00023163"/>
    </source>
</evidence>
<dbReference type="InterPro" id="IPR023187">
    <property type="entry name" value="Tscrpt_reg_MarR-type_CS"/>
</dbReference>
<dbReference type="SMART" id="SM00347">
    <property type="entry name" value="HTH_MARR"/>
    <property type="match status" value="1"/>
</dbReference>
<dbReference type="InterPro" id="IPR036388">
    <property type="entry name" value="WH-like_DNA-bd_sf"/>
</dbReference>
<evidence type="ECO:0000313" key="6">
    <source>
        <dbReference type="Proteomes" id="UP000618733"/>
    </source>
</evidence>
<dbReference type="Proteomes" id="UP000618733">
    <property type="component" value="Unassembled WGS sequence"/>
</dbReference>
<dbReference type="InterPro" id="IPR052526">
    <property type="entry name" value="HTH-type_Bedaq_tolerance"/>
</dbReference>
<accession>A0A934QCH9</accession>
<proteinExistence type="predicted"/>
<dbReference type="PROSITE" id="PS01117">
    <property type="entry name" value="HTH_MARR_1"/>
    <property type="match status" value="1"/>
</dbReference>
<evidence type="ECO:0000256" key="2">
    <source>
        <dbReference type="ARBA" id="ARBA00023125"/>
    </source>
</evidence>
<dbReference type="PANTHER" id="PTHR39515">
    <property type="entry name" value="CONSERVED PROTEIN"/>
    <property type="match status" value="1"/>
</dbReference>
<dbReference type="PANTHER" id="PTHR39515:SF2">
    <property type="entry name" value="HTH-TYPE TRANSCRIPTIONAL REGULATOR RV0880"/>
    <property type="match status" value="1"/>
</dbReference>
<dbReference type="SUPFAM" id="SSF46785">
    <property type="entry name" value="Winged helix' DNA-binding domain"/>
    <property type="match status" value="1"/>
</dbReference>
<evidence type="ECO:0000259" key="4">
    <source>
        <dbReference type="PROSITE" id="PS50995"/>
    </source>
</evidence>
<sequence>MAGLAVGSHYSSVAWRTLAALDAARNGARDAGSSSAPGSNAPAGLRVSEIARLQRVAQPSATSLVNRLEGDGWVRRDPDPADGRASLVTITDAGARALADYRASVATRLSPMIAALPPRDRSALARAAELLADFAEQLEGGAAVP</sequence>
<feature type="domain" description="HTH marR-type" evidence="4">
    <location>
        <begin position="1"/>
        <end position="133"/>
    </location>
</feature>
<keyword evidence="3" id="KW-0804">Transcription</keyword>
<gene>
    <name evidence="5" type="ORF">JD292_06285</name>
</gene>
<dbReference type="AlphaFoldDB" id="A0A934QCH9"/>
<dbReference type="InterPro" id="IPR036390">
    <property type="entry name" value="WH_DNA-bd_sf"/>
</dbReference>
<comment type="caution">
    <text evidence="5">The sequence shown here is derived from an EMBL/GenBank/DDBJ whole genome shotgun (WGS) entry which is preliminary data.</text>
</comment>
<keyword evidence="1" id="KW-0805">Transcription regulation</keyword>
<evidence type="ECO:0000256" key="1">
    <source>
        <dbReference type="ARBA" id="ARBA00023015"/>
    </source>
</evidence>
<dbReference type="EMBL" id="JAEHOI010000005">
    <property type="protein sequence ID" value="MBK0421678.1"/>
    <property type="molecule type" value="Genomic_DNA"/>
</dbReference>
<dbReference type="Pfam" id="PF01047">
    <property type="entry name" value="MarR"/>
    <property type="match status" value="1"/>
</dbReference>
<protein>
    <submittedName>
        <fullName evidence="5">MarR family transcriptional regulator</fullName>
    </submittedName>
</protein>
<dbReference type="Gene3D" id="1.10.10.10">
    <property type="entry name" value="Winged helix-like DNA-binding domain superfamily/Winged helix DNA-binding domain"/>
    <property type="match status" value="1"/>
</dbReference>
<reference evidence="5" key="1">
    <citation type="submission" date="2020-12" db="EMBL/GenBank/DDBJ databases">
        <title>Leucobacter sp. CAS2, isolated from Chromium sludge.</title>
        <authorList>
            <person name="Xu Z."/>
        </authorList>
    </citation>
    <scope>NUCLEOTIDE SEQUENCE</scope>
    <source>
        <strain evidence="5">CSA2</strain>
    </source>
</reference>
<name>A0A934QCH9_9MICO</name>
<evidence type="ECO:0000313" key="5">
    <source>
        <dbReference type="EMBL" id="MBK0421678.1"/>
    </source>
</evidence>
<dbReference type="GO" id="GO:0003700">
    <property type="term" value="F:DNA-binding transcription factor activity"/>
    <property type="evidence" value="ECO:0007669"/>
    <property type="project" value="InterPro"/>
</dbReference>
<dbReference type="PROSITE" id="PS50995">
    <property type="entry name" value="HTH_MARR_2"/>
    <property type="match status" value="1"/>
</dbReference>
<organism evidence="5 6">
    <name type="scientific">Leucobacter edaphi</name>
    <dbReference type="NCBI Taxonomy" id="2796472"/>
    <lineage>
        <taxon>Bacteria</taxon>
        <taxon>Bacillati</taxon>
        <taxon>Actinomycetota</taxon>
        <taxon>Actinomycetes</taxon>
        <taxon>Micrococcales</taxon>
        <taxon>Microbacteriaceae</taxon>
        <taxon>Leucobacter</taxon>
    </lineage>
</organism>
<keyword evidence="2" id="KW-0238">DNA-binding</keyword>
<dbReference type="InterPro" id="IPR000835">
    <property type="entry name" value="HTH_MarR-typ"/>
</dbReference>